<feature type="transmembrane region" description="Helical" evidence="1">
    <location>
        <begin position="87"/>
        <end position="104"/>
    </location>
</feature>
<dbReference type="Proteomes" id="UP001597128">
    <property type="component" value="Unassembled WGS sequence"/>
</dbReference>
<evidence type="ECO:0000313" key="2">
    <source>
        <dbReference type="EMBL" id="MFD0912813.1"/>
    </source>
</evidence>
<organism evidence="2 3">
    <name type="scientific">Methylophilus luteus</name>
    <dbReference type="NCBI Taxonomy" id="640108"/>
    <lineage>
        <taxon>Bacteria</taxon>
        <taxon>Pseudomonadati</taxon>
        <taxon>Pseudomonadota</taxon>
        <taxon>Betaproteobacteria</taxon>
        <taxon>Nitrosomonadales</taxon>
        <taxon>Methylophilaceae</taxon>
        <taxon>Methylophilus</taxon>
    </lineage>
</organism>
<evidence type="ECO:0000313" key="3">
    <source>
        <dbReference type="Proteomes" id="UP001597128"/>
    </source>
</evidence>
<name>A0ABW3F5N2_9PROT</name>
<proteinExistence type="predicted"/>
<dbReference type="RefSeq" id="WP_379055980.1">
    <property type="nucleotide sequence ID" value="NZ_JBHTKB010000001.1"/>
</dbReference>
<keyword evidence="3" id="KW-1185">Reference proteome</keyword>
<keyword evidence="1" id="KW-0812">Transmembrane</keyword>
<protein>
    <recommendedName>
        <fullName evidence="4">Signal peptide prediction</fullName>
    </recommendedName>
</protein>
<reference evidence="3" key="1">
    <citation type="journal article" date="2019" name="Int. J. Syst. Evol. Microbiol.">
        <title>The Global Catalogue of Microorganisms (GCM) 10K type strain sequencing project: providing services to taxonomists for standard genome sequencing and annotation.</title>
        <authorList>
            <consortium name="The Broad Institute Genomics Platform"/>
            <consortium name="The Broad Institute Genome Sequencing Center for Infectious Disease"/>
            <person name="Wu L."/>
            <person name="Ma J."/>
        </authorList>
    </citation>
    <scope>NUCLEOTIDE SEQUENCE [LARGE SCALE GENOMIC DNA]</scope>
    <source>
        <strain evidence="3">CCUG 58412</strain>
    </source>
</reference>
<accession>A0ABW3F5N2</accession>
<dbReference type="EMBL" id="JBHTKB010000001">
    <property type="protein sequence ID" value="MFD0912813.1"/>
    <property type="molecule type" value="Genomic_DNA"/>
</dbReference>
<keyword evidence="1" id="KW-1133">Transmembrane helix</keyword>
<feature type="transmembrane region" description="Helical" evidence="1">
    <location>
        <begin position="51"/>
        <end position="67"/>
    </location>
</feature>
<evidence type="ECO:0000256" key="1">
    <source>
        <dbReference type="SAM" id="Phobius"/>
    </source>
</evidence>
<gene>
    <name evidence="2" type="ORF">ACFQ1Z_04575</name>
</gene>
<comment type="caution">
    <text evidence="2">The sequence shown here is derived from an EMBL/GenBank/DDBJ whole genome shotgun (WGS) entry which is preliminary data.</text>
</comment>
<keyword evidence="1" id="KW-0472">Membrane</keyword>
<evidence type="ECO:0008006" key="4">
    <source>
        <dbReference type="Google" id="ProtNLM"/>
    </source>
</evidence>
<sequence>MRFLILLWALPTTLVGLLAAVLWLSFGARLRVAHGVLEVHGGKLALWFMRRGFAAIALGHVIMGFSASRLEQLRPHEHVHVRQAERWGILFIPAYLLAGLWQKLRGRHMYYDNPFELEAFAADVTTAKPPVRKQV</sequence>